<dbReference type="AlphaFoldDB" id="A0A8H6FCH3"/>
<reference evidence="2 3" key="1">
    <citation type="journal article" date="2020" name="Genomics">
        <title>Complete, high-quality genomes from long-read metagenomic sequencing of two wolf lichen thalli reveals enigmatic genome architecture.</title>
        <authorList>
            <person name="McKenzie S.K."/>
            <person name="Walston R.F."/>
            <person name="Allen J.L."/>
        </authorList>
    </citation>
    <scope>NUCLEOTIDE SEQUENCE [LARGE SCALE GENOMIC DNA]</scope>
    <source>
        <strain evidence="2">WasteWater1</strain>
    </source>
</reference>
<dbReference type="Gene3D" id="3.40.50.1820">
    <property type="entry name" value="alpha/beta hydrolase"/>
    <property type="match status" value="1"/>
</dbReference>
<feature type="domain" description="Carboxylesterase type B" evidence="1">
    <location>
        <begin position="57"/>
        <end position="158"/>
    </location>
</feature>
<proteinExistence type="predicted"/>
<evidence type="ECO:0000313" key="3">
    <source>
        <dbReference type="Proteomes" id="UP000593566"/>
    </source>
</evidence>
<evidence type="ECO:0000259" key="1">
    <source>
        <dbReference type="Pfam" id="PF00135"/>
    </source>
</evidence>
<gene>
    <name evidence="2" type="ORF">HO133_000199</name>
</gene>
<sequence length="400" mass="42892">MDNFRTPLANENVAKLAAEGNYIEQMDCHFVTEHSAGRRYEEEKDNQHLCAPKASGGYYDFSNMQYGEPPIGNLRFTKSILPQTKSSVINSESVERVCPQSNPFWVAVGGQWLSYYENRTTFPFEKINETVLTIKYSTLVLPKNPRTSEDCLYLDVMMLQKFFDGAQVPTGSKDSSGKSLWIGYGGHYGGFIAGLVFDGDFVPDLPGRLLSEGRFNKTIKKTNGHDANEAFHANDTAYTFYNDPGSNYSCGTYDESIAQATQQHVTSIVGAGIPSGGSAFNDIPTYGNGTILNLNNTGLPFQPIPDPDATNRCLFFQQAPFKNSTAGNALSAFYADGTSGSNGTKGSGKSIVGIDGGTLGSGVQTASISSSEDLSVGAVGLVKVVETALGAIAAVAGWLL</sequence>
<dbReference type="SUPFAM" id="SSF53474">
    <property type="entry name" value="alpha/beta-Hydrolases"/>
    <property type="match status" value="2"/>
</dbReference>
<name>A0A8H6FCH3_9LECA</name>
<dbReference type="Pfam" id="PF00135">
    <property type="entry name" value="COesterase"/>
    <property type="match status" value="1"/>
</dbReference>
<dbReference type="GeneID" id="59328618"/>
<evidence type="ECO:0000313" key="2">
    <source>
        <dbReference type="EMBL" id="KAF6223357.1"/>
    </source>
</evidence>
<dbReference type="RefSeq" id="XP_037152574.1">
    <property type="nucleotide sequence ID" value="XM_037291139.1"/>
</dbReference>
<accession>A0A8H6FCH3</accession>
<protein>
    <recommendedName>
        <fullName evidence="1">Carboxylesterase type B domain-containing protein</fullName>
    </recommendedName>
</protein>
<dbReference type="InterPro" id="IPR002018">
    <property type="entry name" value="CarbesteraseB"/>
</dbReference>
<dbReference type="Proteomes" id="UP000593566">
    <property type="component" value="Unassembled WGS sequence"/>
</dbReference>
<comment type="caution">
    <text evidence="2">The sequence shown here is derived from an EMBL/GenBank/DDBJ whole genome shotgun (WGS) entry which is preliminary data.</text>
</comment>
<dbReference type="EMBL" id="JACCJB010000010">
    <property type="protein sequence ID" value="KAF6223357.1"/>
    <property type="molecule type" value="Genomic_DNA"/>
</dbReference>
<keyword evidence="3" id="KW-1185">Reference proteome</keyword>
<dbReference type="InterPro" id="IPR029058">
    <property type="entry name" value="AB_hydrolase_fold"/>
</dbReference>
<organism evidence="2 3">
    <name type="scientific">Letharia lupina</name>
    <dbReference type="NCBI Taxonomy" id="560253"/>
    <lineage>
        <taxon>Eukaryota</taxon>
        <taxon>Fungi</taxon>
        <taxon>Dikarya</taxon>
        <taxon>Ascomycota</taxon>
        <taxon>Pezizomycotina</taxon>
        <taxon>Lecanoromycetes</taxon>
        <taxon>OSLEUM clade</taxon>
        <taxon>Lecanoromycetidae</taxon>
        <taxon>Lecanorales</taxon>
        <taxon>Lecanorineae</taxon>
        <taxon>Parmeliaceae</taxon>
        <taxon>Letharia</taxon>
    </lineage>
</organism>